<accession>A0A812V5A9</accession>
<evidence type="ECO:0000256" key="1">
    <source>
        <dbReference type="SAM" id="SignalP"/>
    </source>
</evidence>
<comment type="caution">
    <text evidence="2">The sequence shown here is derived from an EMBL/GenBank/DDBJ whole genome shotgun (WGS) entry which is preliminary data.</text>
</comment>
<organism evidence="2 3">
    <name type="scientific">Symbiodinium pilosum</name>
    <name type="common">Dinoflagellate</name>
    <dbReference type="NCBI Taxonomy" id="2952"/>
    <lineage>
        <taxon>Eukaryota</taxon>
        <taxon>Sar</taxon>
        <taxon>Alveolata</taxon>
        <taxon>Dinophyceae</taxon>
        <taxon>Suessiales</taxon>
        <taxon>Symbiodiniaceae</taxon>
        <taxon>Symbiodinium</taxon>
    </lineage>
</organism>
<gene>
    <name evidence="2" type="ORF">SPIL2461_LOCUS16173</name>
</gene>
<reference evidence="2" key="1">
    <citation type="submission" date="2021-02" db="EMBL/GenBank/DDBJ databases">
        <authorList>
            <person name="Dougan E. K."/>
            <person name="Rhodes N."/>
            <person name="Thang M."/>
            <person name="Chan C."/>
        </authorList>
    </citation>
    <scope>NUCLEOTIDE SEQUENCE</scope>
</reference>
<evidence type="ECO:0000313" key="3">
    <source>
        <dbReference type="Proteomes" id="UP000649617"/>
    </source>
</evidence>
<keyword evidence="1" id="KW-0732">Signal</keyword>
<feature type="non-terminal residue" evidence="2">
    <location>
        <position position="1"/>
    </location>
</feature>
<protein>
    <submittedName>
        <fullName evidence="2">Uncharacterized protein</fullName>
    </submittedName>
</protein>
<name>A0A812V5A9_SYMPI</name>
<feature type="chain" id="PRO_5032882081" evidence="1">
    <location>
        <begin position="27"/>
        <end position="108"/>
    </location>
</feature>
<feature type="signal peptide" evidence="1">
    <location>
        <begin position="1"/>
        <end position="26"/>
    </location>
</feature>
<dbReference type="AlphaFoldDB" id="A0A812V5A9"/>
<dbReference type="Proteomes" id="UP000649617">
    <property type="component" value="Unassembled WGS sequence"/>
</dbReference>
<evidence type="ECO:0000313" key="2">
    <source>
        <dbReference type="EMBL" id="CAE7615225.1"/>
    </source>
</evidence>
<keyword evidence="3" id="KW-1185">Reference proteome</keyword>
<proteinExistence type="predicted"/>
<sequence length="108" mass="12397">RRRFRAVPQRFLLASCLCTTFRLSPAAIFSAQTDFSFRLQRHGQLLGCRQLRGTDSAAFARAGPRDLADSFAADRPFQRIRFCLRLYLVRGPFYLHRKAKPKPLGRPA</sequence>
<feature type="non-terminal residue" evidence="2">
    <location>
        <position position="108"/>
    </location>
</feature>
<dbReference type="EMBL" id="CAJNIZ010041481">
    <property type="protein sequence ID" value="CAE7615225.1"/>
    <property type="molecule type" value="Genomic_DNA"/>
</dbReference>